<name>A0A5P1E7E7_ASPOF</name>
<proteinExistence type="predicted"/>
<evidence type="ECO:0000313" key="4">
    <source>
        <dbReference type="Proteomes" id="UP000243459"/>
    </source>
</evidence>
<keyword evidence="2" id="KW-1133">Transmembrane helix</keyword>
<protein>
    <submittedName>
        <fullName evidence="3">Uncharacterized protein</fullName>
    </submittedName>
</protein>
<feature type="transmembrane region" description="Helical" evidence="2">
    <location>
        <begin position="136"/>
        <end position="153"/>
    </location>
</feature>
<keyword evidence="2" id="KW-0812">Transmembrane</keyword>
<evidence type="ECO:0000256" key="1">
    <source>
        <dbReference type="SAM" id="MobiDB-lite"/>
    </source>
</evidence>
<sequence length="174" mass="19386">MDTLANDLTWKNGSSSSSAASTSTRRRSGPRRGLGQREEGVAAASSGRQVFSGFVGQLYSGLQSCVVVAGVLSGFGGAFRGDVRSNDEARQPLSRKVSIPSSRINPYRMVIVLRLVILCIFLHYRITNPVRNAFSLWLLSVICEIWFAVSWILDQFPKWFPVNRETYLDRLAIR</sequence>
<gene>
    <name evidence="3" type="ORF">A4U43_C09F11790</name>
</gene>
<dbReference type="PANTHER" id="PTHR13301">
    <property type="entry name" value="X-BOX TRANSCRIPTION FACTOR-RELATED"/>
    <property type="match status" value="1"/>
</dbReference>
<dbReference type="EMBL" id="CM007389">
    <property type="protein sequence ID" value="ONK58389.1"/>
    <property type="molecule type" value="Genomic_DNA"/>
</dbReference>
<feature type="transmembrane region" description="Helical" evidence="2">
    <location>
        <begin position="106"/>
        <end position="124"/>
    </location>
</feature>
<feature type="compositionally biased region" description="Low complexity" evidence="1">
    <location>
        <begin position="14"/>
        <end position="23"/>
    </location>
</feature>
<keyword evidence="2" id="KW-0472">Membrane</keyword>
<keyword evidence="4" id="KW-1185">Reference proteome</keyword>
<accession>A0A5P1E7E7</accession>
<feature type="region of interest" description="Disordered" evidence="1">
    <location>
        <begin position="1"/>
        <end position="39"/>
    </location>
</feature>
<evidence type="ECO:0000313" key="3">
    <source>
        <dbReference type="EMBL" id="ONK58389.1"/>
    </source>
</evidence>
<reference evidence="4" key="1">
    <citation type="journal article" date="2017" name="Nat. Commun.">
        <title>The asparagus genome sheds light on the origin and evolution of a young Y chromosome.</title>
        <authorList>
            <person name="Harkess A."/>
            <person name="Zhou J."/>
            <person name="Xu C."/>
            <person name="Bowers J.E."/>
            <person name="Van der Hulst R."/>
            <person name="Ayyampalayam S."/>
            <person name="Mercati F."/>
            <person name="Riccardi P."/>
            <person name="McKain M.R."/>
            <person name="Kakrana A."/>
            <person name="Tang H."/>
            <person name="Ray J."/>
            <person name="Groenendijk J."/>
            <person name="Arikit S."/>
            <person name="Mathioni S.M."/>
            <person name="Nakano M."/>
            <person name="Shan H."/>
            <person name="Telgmann-Rauber A."/>
            <person name="Kanno A."/>
            <person name="Yue Z."/>
            <person name="Chen H."/>
            <person name="Li W."/>
            <person name="Chen Y."/>
            <person name="Xu X."/>
            <person name="Zhang Y."/>
            <person name="Luo S."/>
            <person name="Chen H."/>
            <person name="Gao J."/>
            <person name="Mao Z."/>
            <person name="Pires J.C."/>
            <person name="Luo M."/>
            <person name="Kudrna D."/>
            <person name="Wing R.A."/>
            <person name="Meyers B.C."/>
            <person name="Yi K."/>
            <person name="Kong H."/>
            <person name="Lavrijsen P."/>
            <person name="Sunseri F."/>
            <person name="Falavigna A."/>
            <person name="Ye Y."/>
            <person name="Leebens-Mack J.H."/>
            <person name="Chen G."/>
        </authorList>
    </citation>
    <scope>NUCLEOTIDE SEQUENCE [LARGE SCALE GENOMIC DNA]</scope>
    <source>
        <strain evidence="4">cv. DH0086</strain>
    </source>
</reference>
<dbReference type="Proteomes" id="UP000243459">
    <property type="component" value="Chromosome 9"/>
</dbReference>
<dbReference type="Gramene" id="ONK58389">
    <property type="protein sequence ID" value="ONK58389"/>
    <property type="gene ID" value="A4U43_C09F11790"/>
</dbReference>
<organism evidence="3 4">
    <name type="scientific">Asparagus officinalis</name>
    <name type="common">Garden asparagus</name>
    <dbReference type="NCBI Taxonomy" id="4686"/>
    <lineage>
        <taxon>Eukaryota</taxon>
        <taxon>Viridiplantae</taxon>
        <taxon>Streptophyta</taxon>
        <taxon>Embryophyta</taxon>
        <taxon>Tracheophyta</taxon>
        <taxon>Spermatophyta</taxon>
        <taxon>Magnoliopsida</taxon>
        <taxon>Liliopsida</taxon>
        <taxon>Asparagales</taxon>
        <taxon>Asparagaceae</taxon>
        <taxon>Asparagoideae</taxon>
        <taxon>Asparagus</taxon>
    </lineage>
</organism>
<dbReference type="AlphaFoldDB" id="A0A5P1E7E7"/>
<evidence type="ECO:0000256" key="2">
    <source>
        <dbReference type="SAM" id="Phobius"/>
    </source>
</evidence>